<sequence length="167" mass="17871">MFTVITAPHRHGGKHVTDDQDWDRRLNPFRYNADGSLTDAAKRQNVTMELNSAGGKGSGGAGGGGRQTSVRTAALTKAADALENLRGDTDKVDQRALSETDVASSALGGWQSSQGLSALHKRWADESVHLSTMLSDAVMKLHNTTSSYERTDHSEKSRMDSLGGGRS</sequence>
<name>A0A640TR51_STRNI</name>
<dbReference type="AlphaFoldDB" id="A0A640TR51"/>
<feature type="compositionally biased region" description="Basic and acidic residues" evidence="1">
    <location>
        <begin position="149"/>
        <end position="159"/>
    </location>
</feature>
<evidence type="ECO:0000313" key="3">
    <source>
        <dbReference type="Proteomes" id="UP000429552"/>
    </source>
</evidence>
<dbReference type="EMBL" id="BLIP01000002">
    <property type="protein sequence ID" value="GFE25724.1"/>
    <property type="molecule type" value="Genomic_DNA"/>
</dbReference>
<dbReference type="Gene3D" id="1.10.287.1060">
    <property type="entry name" value="ESAT-6-like"/>
    <property type="match status" value="1"/>
</dbReference>
<organism evidence="2 3">
    <name type="scientific">Streptomyces nigrescens</name>
    <dbReference type="NCBI Taxonomy" id="1920"/>
    <lineage>
        <taxon>Bacteria</taxon>
        <taxon>Bacillati</taxon>
        <taxon>Actinomycetota</taxon>
        <taxon>Actinomycetes</taxon>
        <taxon>Kitasatosporales</taxon>
        <taxon>Streptomycetaceae</taxon>
        <taxon>Streptomyces</taxon>
    </lineage>
</organism>
<feature type="compositionally biased region" description="Gly residues" evidence="1">
    <location>
        <begin position="54"/>
        <end position="66"/>
    </location>
</feature>
<evidence type="ECO:0000313" key="2">
    <source>
        <dbReference type="EMBL" id="GFE25724.1"/>
    </source>
</evidence>
<feature type="region of interest" description="Disordered" evidence="1">
    <location>
        <begin position="145"/>
        <end position="167"/>
    </location>
</feature>
<feature type="region of interest" description="Disordered" evidence="1">
    <location>
        <begin position="50"/>
        <end position="71"/>
    </location>
</feature>
<reference evidence="2 3" key="1">
    <citation type="submission" date="2019-12" db="EMBL/GenBank/DDBJ databases">
        <title>Whole genome shotgun sequence of Streptomyces libani subsp. libani NBRC 13452.</title>
        <authorList>
            <person name="Ichikawa N."/>
            <person name="Kimura A."/>
            <person name="Kitahashi Y."/>
            <person name="Komaki H."/>
            <person name="Tamura T."/>
        </authorList>
    </citation>
    <scope>NUCLEOTIDE SEQUENCE [LARGE SCALE GENOMIC DNA]</scope>
    <source>
        <strain evidence="2 3">NBRC 13452</strain>
    </source>
</reference>
<comment type="caution">
    <text evidence="2">The sequence shown here is derived from an EMBL/GenBank/DDBJ whole genome shotgun (WGS) entry which is preliminary data.</text>
</comment>
<evidence type="ECO:0008006" key="4">
    <source>
        <dbReference type="Google" id="ProtNLM"/>
    </source>
</evidence>
<protein>
    <recommendedName>
        <fullName evidence="4">ESX-1 secretion-associated protein</fullName>
    </recommendedName>
</protein>
<dbReference type="Proteomes" id="UP000429552">
    <property type="component" value="Unassembled WGS sequence"/>
</dbReference>
<evidence type="ECO:0000256" key="1">
    <source>
        <dbReference type="SAM" id="MobiDB-lite"/>
    </source>
</evidence>
<gene>
    <name evidence="2" type="ORF">Sliba_61770</name>
</gene>
<proteinExistence type="predicted"/>
<accession>A0A640TR51</accession>